<protein>
    <recommendedName>
        <fullName evidence="3">Transposase DDE domain-containing protein</fullName>
    </recommendedName>
</protein>
<organism evidence="1 2">
    <name type="scientific">Mesorhizobium newzealandense</name>
    <dbReference type="NCBI Taxonomy" id="1300302"/>
    <lineage>
        <taxon>Bacteria</taxon>
        <taxon>Pseudomonadati</taxon>
        <taxon>Pseudomonadota</taxon>
        <taxon>Alphaproteobacteria</taxon>
        <taxon>Hyphomicrobiales</taxon>
        <taxon>Phyllobacteriaceae</taxon>
        <taxon>Mesorhizobium</taxon>
    </lineage>
</organism>
<dbReference type="RefSeq" id="WP_379106917.1">
    <property type="nucleotide sequence ID" value="NZ_JBHUGZ010000032.1"/>
</dbReference>
<keyword evidence="2" id="KW-1185">Reference proteome</keyword>
<evidence type="ECO:0000313" key="1">
    <source>
        <dbReference type="EMBL" id="MFD1988207.1"/>
    </source>
</evidence>
<sequence length="65" mass="7276">MEAMRLAQRWRCHGFCPRGYGGLETPAMIVYIMLKFLVGMTKSGSTRSRSFLLPADSFEATTGIE</sequence>
<reference evidence="2" key="1">
    <citation type="journal article" date="2019" name="Int. J. Syst. Evol. Microbiol.">
        <title>The Global Catalogue of Microorganisms (GCM) 10K type strain sequencing project: providing services to taxonomists for standard genome sequencing and annotation.</title>
        <authorList>
            <consortium name="The Broad Institute Genomics Platform"/>
            <consortium name="The Broad Institute Genome Sequencing Center for Infectious Disease"/>
            <person name="Wu L."/>
            <person name="Ma J."/>
        </authorList>
    </citation>
    <scope>NUCLEOTIDE SEQUENCE [LARGE SCALE GENOMIC DNA]</scope>
    <source>
        <strain evidence="2">CGMCC 1.16225</strain>
    </source>
</reference>
<gene>
    <name evidence="1" type="ORF">ACFSOZ_37955</name>
</gene>
<evidence type="ECO:0000313" key="2">
    <source>
        <dbReference type="Proteomes" id="UP001597405"/>
    </source>
</evidence>
<name>A0ABW4UPN0_9HYPH</name>
<evidence type="ECO:0008006" key="3">
    <source>
        <dbReference type="Google" id="ProtNLM"/>
    </source>
</evidence>
<proteinExistence type="predicted"/>
<accession>A0ABW4UPN0</accession>
<comment type="caution">
    <text evidence="1">The sequence shown here is derived from an EMBL/GenBank/DDBJ whole genome shotgun (WGS) entry which is preliminary data.</text>
</comment>
<dbReference type="Proteomes" id="UP001597405">
    <property type="component" value="Unassembled WGS sequence"/>
</dbReference>
<dbReference type="EMBL" id="JBHUGZ010000032">
    <property type="protein sequence ID" value="MFD1988207.1"/>
    <property type="molecule type" value="Genomic_DNA"/>
</dbReference>